<dbReference type="GO" id="GO:0005886">
    <property type="term" value="C:plasma membrane"/>
    <property type="evidence" value="ECO:0007669"/>
    <property type="project" value="UniProtKB-SubCell"/>
</dbReference>
<dbReference type="InterPro" id="IPR032816">
    <property type="entry name" value="VTT_dom"/>
</dbReference>
<feature type="transmembrane region" description="Helical" evidence="7">
    <location>
        <begin position="216"/>
        <end position="234"/>
    </location>
</feature>
<comment type="similarity">
    <text evidence="2 7">Belongs to the TVP38/TMEM64 family.</text>
</comment>
<name>A0A6B8VKK8_9CORY</name>
<reference evidence="9 10" key="1">
    <citation type="journal article" date="2021" name="Int. J. Syst. Evol. Microbiol.">
        <title>Classification of three corynebacterial strains isolated from a small paddock in North Rhine-Westphalia: proposal of &lt;i&gt;Corynebacterium kalinowskii&lt;/i&gt; sp. nov., &lt;i&gt;Corynebacterium comes&lt;/i&gt; sp. nov. and &lt;i&gt;Corynebacterium occultum&lt;/i&gt; sp. nov.</title>
        <authorList>
            <person name="Schaffert L."/>
            <person name="Ruwe M."/>
            <person name="Milse J."/>
            <person name="Hanuschka K."/>
            <person name="Ortseifen V."/>
            <person name="Droste J."/>
            <person name="Brandt D."/>
            <person name="Schl L."/>
            <person name="Kutter Y."/>
            <person name="Vinke S."/>
            <person name="Vieh P."/>
            <person name="Jacob L."/>
            <person name="L N.C."/>
            <person name="Schulte-Berndt E."/>
            <person name="Hain C."/>
            <person name="Linder M."/>
            <person name="Schmidt P."/>
            <person name="Wollenschl L."/>
            <person name="Luttermann T."/>
            <person name="Thieme E."/>
            <person name="Hassa J."/>
            <person name="Haak M."/>
            <person name="Wittchen M."/>
            <person name="Mentz A."/>
            <person name="Persicke M."/>
            <person name="Busche T."/>
            <person name="R C."/>
        </authorList>
    </citation>
    <scope>NUCLEOTIDE SEQUENCE [LARGE SCALE GENOMIC DNA]</scope>
    <source>
        <strain evidence="9 10">2019</strain>
    </source>
</reference>
<feature type="transmembrane region" description="Helical" evidence="7">
    <location>
        <begin position="66"/>
        <end position="85"/>
    </location>
</feature>
<dbReference type="Proteomes" id="UP000425178">
    <property type="component" value="Chromosome"/>
</dbReference>
<evidence type="ECO:0000256" key="6">
    <source>
        <dbReference type="ARBA" id="ARBA00023136"/>
    </source>
</evidence>
<evidence type="ECO:0000256" key="1">
    <source>
        <dbReference type="ARBA" id="ARBA00004651"/>
    </source>
</evidence>
<evidence type="ECO:0000259" key="8">
    <source>
        <dbReference type="Pfam" id="PF09335"/>
    </source>
</evidence>
<evidence type="ECO:0000256" key="4">
    <source>
        <dbReference type="ARBA" id="ARBA00022692"/>
    </source>
</evidence>
<feature type="transmembrane region" description="Helical" evidence="7">
    <location>
        <begin position="172"/>
        <end position="196"/>
    </location>
</feature>
<organism evidence="9 10">
    <name type="scientific">Corynebacterium comes</name>
    <dbReference type="NCBI Taxonomy" id="2675218"/>
    <lineage>
        <taxon>Bacteria</taxon>
        <taxon>Bacillati</taxon>
        <taxon>Actinomycetota</taxon>
        <taxon>Actinomycetes</taxon>
        <taxon>Mycobacteriales</taxon>
        <taxon>Corynebacteriaceae</taxon>
        <taxon>Corynebacterium</taxon>
    </lineage>
</organism>
<dbReference type="InterPro" id="IPR015414">
    <property type="entry name" value="TMEM64"/>
</dbReference>
<proteinExistence type="inferred from homology"/>
<keyword evidence="4 7" id="KW-0812">Transmembrane</keyword>
<accession>A0A6B8VKK8</accession>
<sequence>MGLPRGVDCPLVKSVGQFLVGLTRDGVNTVAGWSWLRRLAVTAALAGFLAVTVFTEVPSIDTLRTWAEAAGDPFILLFWLGYVAITQFPVPRTILTVASGVLFGPWQGVLIALTATTVSAALSLVVVRGLLGDWMAPRLAHPAVAGVNTRLEERGWLAVTSLRMIAGVPFSVLNYAAALTSVPLGMFTLATFVGSAPGTVVTVALGDALVGDLDPLVLGFTVLLALAGLVGLALDQRLPVKSVT</sequence>
<evidence type="ECO:0000256" key="5">
    <source>
        <dbReference type="ARBA" id="ARBA00022989"/>
    </source>
</evidence>
<dbReference type="AlphaFoldDB" id="A0A6B8VKK8"/>
<evidence type="ECO:0000313" key="9">
    <source>
        <dbReference type="EMBL" id="QGU04623.1"/>
    </source>
</evidence>
<dbReference type="PANTHER" id="PTHR12677">
    <property type="entry name" value="GOLGI APPARATUS MEMBRANE PROTEIN TVP38-RELATED"/>
    <property type="match status" value="1"/>
</dbReference>
<dbReference type="Pfam" id="PF09335">
    <property type="entry name" value="VTT_dom"/>
    <property type="match status" value="1"/>
</dbReference>
<dbReference type="KEGG" id="ccoe:CETAM_06810"/>
<feature type="domain" description="VTT" evidence="8">
    <location>
        <begin position="90"/>
        <end position="207"/>
    </location>
</feature>
<keyword evidence="6 7" id="KW-0472">Membrane</keyword>
<evidence type="ECO:0000256" key="7">
    <source>
        <dbReference type="RuleBase" id="RU366058"/>
    </source>
</evidence>
<feature type="transmembrane region" description="Helical" evidence="7">
    <location>
        <begin position="105"/>
        <end position="131"/>
    </location>
</feature>
<comment type="subcellular location">
    <subcellularLocation>
        <location evidence="1 7">Cell membrane</location>
        <topology evidence="1 7">Multi-pass membrane protein</topology>
    </subcellularLocation>
</comment>
<gene>
    <name evidence="9" type="primary">ydjZ</name>
    <name evidence="9" type="ORF">CETAM_06810</name>
</gene>
<feature type="transmembrane region" description="Helical" evidence="7">
    <location>
        <begin position="35"/>
        <end position="54"/>
    </location>
</feature>
<protein>
    <recommendedName>
        <fullName evidence="7">TVP38/TMEM64 family membrane protein</fullName>
    </recommendedName>
</protein>
<keyword evidence="3 7" id="KW-1003">Cell membrane</keyword>
<dbReference type="EMBL" id="CP046453">
    <property type="protein sequence ID" value="QGU04623.1"/>
    <property type="molecule type" value="Genomic_DNA"/>
</dbReference>
<keyword evidence="10" id="KW-1185">Reference proteome</keyword>
<keyword evidence="5 7" id="KW-1133">Transmembrane helix</keyword>
<evidence type="ECO:0000256" key="3">
    <source>
        <dbReference type="ARBA" id="ARBA00022475"/>
    </source>
</evidence>
<evidence type="ECO:0000256" key="2">
    <source>
        <dbReference type="ARBA" id="ARBA00008640"/>
    </source>
</evidence>
<dbReference type="PANTHER" id="PTHR12677:SF59">
    <property type="entry name" value="GOLGI APPARATUS MEMBRANE PROTEIN TVP38-RELATED"/>
    <property type="match status" value="1"/>
</dbReference>
<evidence type="ECO:0000313" key="10">
    <source>
        <dbReference type="Proteomes" id="UP000425178"/>
    </source>
</evidence>